<dbReference type="Pfam" id="PF00691">
    <property type="entry name" value="OmpA"/>
    <property type="match status" value="1"/>
</dbReference>
<keyword evidence="7 8" id="KW-0131">Cell cycle</keyword>
<evidence type="ECO:0000256" key="5">
    <source>
        <dbReference type="ARBA" id="ARBA00023237"/>
    </source>
</evidence>
<dbReference type="InterPro" id="IPR039001">
    <property type="entry name" value="Pal"/>
</dbReference>
<accession>A0ABT5MUA2</accession>
<feature type="domain" description="OmpA-like" evidence="10">
    <location>
        <begin position="65"/>
        <end position="179"/>
    </location>
</feature>
<dbReference type="CDD" id="cd07185">
    <property type="entry name" value="OmpA_C-like"/>
    <property type="match status" value="1"/>
</dbReference>
<dbReference type="HAMAP" id="MF_02204">
    <property type="entry name" value="Pal"/>
    <property type="match status" value="1"/>
</dbReference>
<feature type="signal peptide" evidence="9">
    <location>
        <begin position="1"/>
        <end position="24"/>
    </location>
</feature>
<evidence type="ECO:0000256" key="3">
    <source>
        <dbReference type="ARBA" id="ARBA00023136"/>
    </source>
</evidence>
<protein>
    <recommendedName>
        <fullName evidence="8">Peptidoglycan-associated lipoprotein</fullName>
        <shortName evidence="8">PAL</shortName>
    </recommendedName>
</protein>
<dbReference type="InterPro" id="IPR014169">
    <property type="entry name" value="Pal_lipo_C"/>
</dbReference>
<name>A0ABT5MUA2_9BURK</name>
<dbReference type="RefSeq" id="WP_273948481.1">
    <property type="nucleotide sequence ID" value="NZ_JAQSIP010000001.1"/>
</dbReference>
<keyword evidence="4 8" id="KW-0564">Palmitate</keyword>
<evidence type="ECO:0000256" key="4">
    <source>
        <dbReference type="ARBA" id="ARBA00023139"/>
    </source>
</evidence>
<keyword evidence="2 8" id="KW-0732">Signal</keyword>
<evidence type="ECO:0000259" key="10">
    <source>
        <dbReference type="PROSITE" id="PS51123"/>
    </source>
</evidence>
<dbReference type="InterPro" id="IPR006664">
    <property type="entry name" value="OMP_bac"/>
</dbReference>
<gene>
    <name evidence="8 11" type="primary">pal</name>
    <name evidence="11" type="ORF">PSQ40_02440</name>
</gene>
<dbReference type="Gene3D" id="3.30.1330.60">
    <property type="entry name" value="OmpA-like domain"/>
    <property type="match status" value="1"/>
</dbReference>
<proteinExistence type="inferred from homology"/>
<dbReference type="PRINTS" id="PR01021">
    <property type="entry name" value="OMPADOMAIN"/>
</dbReference>
<dbReference type="InterPro" id="IPR036737">
    <property type="entry name" value="OmpA-like_sf"/>
</dbReference>
<evidence type="ECO:0000256" key="2">
    <source>
        <dbReference type="ARBA" id="ARBA00022729"/>
    </source>
</evidence>
<evidence type="ECO:0000313" key="12">
    <source>
        <dbReference type="Proteomes" id="UP001528673"/>
    </source>
</evidence>
<evidence type="ECO:0000256" key="1">
    <source>
        <dbReference type="ARBA" id="ARBA00022618"/>
    </source>
</evidence>
<feature type="chain" id="PRO_5046941198" description="Peptidoglycan-associated lipoprotein" evidence="9">
    <location>
        <begin position="25"/>
        <end position="179"/>
    </location>
</feature>
<dbReference type="SUPFAM" id="SSF103088">
    <property type="entry name" value="OmpA-like"/>
    <property type="match status" value="1"/>
</dbReference>
<comment type="similarity">
    <text evidence="8">Belongs to the Pal lipoprotein family.</text>
</comment>
<keyword evidence="3 8" id="KW-0472">Membrane</keyword>
<dbReference type="NCBIfam" id="TIGR02802">
    <property type="entry name" value="Pal_lipo"/>
    <property type="match status" value="1"/>
</dbReference>
<dbReference type="InterPro" id="IPR006690">
    <property type="entry name" value="OMPA-like_CS"/>
</dbReference>
<comment type="subcellular location">
    <subcellularLocation>
        <location evidence="8">Cell outer membrane</location>
        <topology evidence="8">Lipid-anchor</topology>
    </subcellularLocation>
</comment>
<sequence>MIQRFSLALIAAALVAGCSSGVKLDQAPVEERNASAATATTNTGNGSATSQSAVAGVDLSANASKNAGPAGVERIVYFDYDSYTVKPQFQAQLDAHARFLKANSARKVSLEGHTDERGGREYNLALGQKRAEAVRRALTLLGVSDSQLEAVSFGKEKPAAVGSDEASLAQNRRVEISYR</sequence>
<dbReference type="PROSITE" id="PS51123">
    <property type="entry name" value="OMPA_2"/>
    <property type="match status" value="1"/>
</dbReference>
<evidence type="ECO:0000256" key="8">
    <source>
        <dbReference type="HAMAP-Rule" id="MF_02204"/>
    </source>
</evidence>
<reference evidence="11 12" key="1">
    <citation type="submission" date="2023-02" db="EMBL/GenBank/DDBJ databases">
        <title>Bacterial whole genomic sequence of Curvibacter sp. HBC61.</title>
        <authorList>
            <person name="Le V."/>
            <person name="Ko S.-R."/>
            <person name="Ahn C.-Y."/>
            <person name="Oh H.-M."/>
        </authorList>
    </citation>
    <scope>NUCLEOTIDE SEQUENCE [LARGE SCALE GENOMIC DNA]</scope>
    <source>
        <strain evidence="11 12">HBC61</strain>
    </source>
</reference>
<evidence type="ECO:0000256" key="7">
    <source>
        <dbReference type="ARBA" id="ARBA00023306"/>
    </source>
</evidence>
<evidence type="ECO:0000256" key="6">
    <source>
        <dbReference type="ARBA" id="ARBA00023288"/>
    </source>
</evidence>
<dbReference type="PROSITE" id="PS51257">
    <property type="entry name" value="PROKAR_LIPOPROTEIN"/>
    <property type="match status" value="1"/>
</dbReference>
<comment type="function">
    <text evidence="8">Part of the Tol-Pal system, which plays a role in outer membrane invagination during cell division and is important for maintaining outer membrane integrity.</text>
</comment>
<comment type="subunit">
    <text evidence="8">The Tol-Pal system is composed of five core proteins: the inner membrane proteins TolA, TolQ and TolR, the periplasmic protein TolB and the outer membrane protein Pal. They form a network linking the inner and outer membranes and the peptidoglycan layer.</text>
</comment>
<dbReference type="InterPro" id="IPR050330">
    <property type="entry name" value="Bact_OuterMem_StrucFunc"/>
</dbReference>
<comment type="caution">
    <text evidence="11">The sequence shown here is derived from an EMBL/GenBank/DDBJ whole genome shotgun (WGS) entry which is preliminary data.</text>
</comment>
<dbReference type="PROSITE" id="PS01068">
    <property type="entry name" value="OMPA_1"/>
    <property type="match status" value="1"/>
</dbReference>
<dbReference type="PANTHER" id="PTHR30329:SF21">
    <property type="entry name" value="LIPOPROTEIN YIAD-RELATED"/>
    <property type="match status" value="1"/>
</dbReference>
<keyword evidence="6 8" id="KW-0449">Lipoprotein</keyword>
<organism evidence="11 12">
    <name type="scientific">Curvibacter cyanobacteriorum</name>
    <dbReference type="NCBI Taxonomy" id="3026422"/>
    <lineage>
        <taxon>Bacteria</taxon>
        <taxon>Pseudomonadati</taxon>
        <taxon>Pseudomonadota</taxon>
        <taxon>Betaproteobacteria</taxon>
        <taxon>Burkholderiales</taxon>
        <taxon>Comamonadaceae</taxon>
        <taxon>Curvibacter</taxon>
    </lineage>
</organism>
<dbReference type="EMBL" id="JAQSIP010000001">
    <property type="protein sequence ID" value="MDD0837422.1"/>
    <property type="molecule type" value="Genomic_DNA"/>
</dbReference>
<dbReference type="InterPro" id="IPR006665">
    <property type="entry name" value="OmpA-like"/>
</dbReference>
<keyword evidence="1 8" id="KW-0132">Cell division</keyword>
<evidence type="ECO:0000313" key="11">
    <source>
        <dbReference type="EMBL" id="MDD0837422.1"/>
    </source>
</evidence>
<keyword evidence="12" id="KW-1185">Reference proteome</keyword>
<dbReference type="PANTHER" id="PTHR30329">
    <property type="entry name" value="STATOR ELEMENT OF FLAGELLAR MOTOR COMPLEX"/>
    <property type="match status" value="1"/>
</dbReference>
<keyword evidence="5 8" id="KW-0998">Cell outer membrane</keyword>
<dbReference type="Proteomes" id="UP001528673">
    <property type="component" value="Unassembled WGS sequence"/>
</dbReference>
<evidence type="ECO:0000256" key="9">
    <source>
        <dbReference type="SAM" id="SignalP"/>
    </source>
</evidence>